<keyword evidence="1" id="KW-0732">Signal</keyword>
<evidence type="ECO:0000313" key="4">
    <source>
        <dbReference type="EMBL" id="UVQ74689.1"/>
    </source>
</evidence>
<proteinExistence type="predicted"/>
<dbReference type="GeneID" id="69592042"/>
<reference evidence="4" key="2">
    <citation type="submission" date="2022-08" db="EMBL/GenBank/DDBJ databases">
        <title>Genome Sequencing of Bacteroides fragilis Group Isolates with Nanopore Technology.</title>
        <authorList>
            <person name="Tisza M.J."/>
            <person name="Smith D."/>
            <person name="Dekker J.P."/>
        </authorList>
    </citation>
    <scope>NUCLEOTIDE SEQUENCE</scope>
    <source>
        <strain evidence="4">BFG-527</strain>
    </source>
</reference>
<feature type="domain" description="Outer membrane protein beta-barrel" evidence="2">
    <location>
        <begin position="18"/>
        <end position="165"/>
    </location>
</feature>
<dbReference type="InterPro" id="IPR025665">
    <property type="entry name" value="Beta-barrel_OMP_2"/>
</dbReference>
<evidence type="ECO:0000256" key="1">
    <source>
        <dbReference type="SAM" id="SignalP"/>
    </source>
</evidence>
<gene>
    <name evidence="3" type="ORF">ERS852461_04808</name>
    <name evidence="4" type="ORF">NXY30_27795</name>
</gene>
<evidence type="ECO:0000313" key="3">
    <source>
        <dbReference type="EMBL" id="CUQ27631.1"/>
    </source>
</evidence>
<keyword evidence="6" id="KW-1185">Reference proteome</keyword>
<accession>A0A174V373</accession>
<feature type="chain" id="PRO_5041046196" evidence="1">
    <location>
        <begin position="19"/>
        <end position="194"/>
    </location>
</feature>
<dbReference type="RefSeq" id="WP_010539302.1">
    <property type="nucleotide sequence ID" value="NZ_CABMFH010000037.1"/>
</dbReference>
<feature type="signal peptide" evidence="1">
    <location>
        <begin position="1"/>
        <end position="18"/>
    </location>
</feature>
<protein>
    <submittedName>
        <fullName evidence="4">PorT family protein</fullName>
    </submittedName>
</protein>
<dbReference type="EMBL" id="CZAE01000035">
    <property type="protein sequence ID" value="CUQ27631.1"/>
    <property type="molecule type" value="Genomic_DNA"/>
</dbReference>
<name>A0A174V373_9BACE</name>
<dbReference type="Pfam" id="PF13568">
    <property type="entry name" value="OMP_b-brl_2"/>
    <property type="match status" value="1"/>
</dbReference>
<dbReference type="Proteomes" id="UP001060104">
    <property type="component" value="Chromosome"/>
</dbReference>
<dbReference type="Proteomes" id="UP000095606">
    <property type="component" value="Unassembled WGS sequence"/>
</dbReference>
<evidence type="ECO:0000313" key="6">
    <source>
        <dbReference type="Proteomes" id="UP001060104"/>
    </source>
</evidence>
<reference evidence="3 5" key="1">
    <citation type="submission" date="2015-09" db="EMBL/GenBank/DDBJ databases">
        <authorList>
            <consortium name="Pathogen Informatics"/>
        </authorList>
    </citation>
    <scope>NUCLEOTIDE SEQUENCE [LARGE SCALE GENOMIC DNA]</scope>
    <source>
        <strain evidence="3 5">2789STDY5834846</strain>
    </source>
</reference>
<evidence type="ECO:0000313" key="5">
    <source>
        <dbReference type="Proteomes" id="UP000095606"/>
    </source>
</evidence>
<accession>A0A3E5G3C6</accession>
<dbReference type="SUPFAM" id="SSF56925">
    <property type="entry name" value="OMPA-like"/>
    <property type="match status" value="1"/>
</dbReference>
<dbReference type="EMBL" id="CP103141">
    <property type="protein sequence ID" value="UVQ74689.1"/>
    <property type="molecule type" value="Genomic_DNA"/>
</dbReference>
<dbReference type="InterPro" id="IPR011250">
    <property type="entry name" value="OMP/PagP_B-barrel"/>
</dbReference>
<sequence length="194" mass="22000">MKKWYAILLLLSALKVSAQEISFIPEVGLGLSNITNSDNNSKVRPGFNIGMGMEVIWNERVGMGIGVNYLVLGNRFTTDYISYTTKLDYVSIPVYAKGYVYKGLFVFAGPQFGFNVVRDDGRDYDELSDLDKMRKFDFSIGVGIGYQWDFGLQLSASHNLGLIDVWKKYPDEWSSSGKKYNSIFQFNVGWRIGF</sequence>
<dbReference type="AlphaFoldDB" id="A0A174V373"/>
<organism evidence="3 5">
    <name type="scientific">Bacteroides faecis</name>
    <dbReference type="NCBI Taxonomy" id="674529"/>
    <lineage>
        <taxon>Bacteria</taxon>
        <taxon>Pseudomonadati</taxon>
        <taxon>Bacteroidota</taxon>
        <taxon>Bacteroidia</taxon>
        <taxon>Bacteroidales</taxon>
        <taxon>Bacteroidaceae</taxon>
        <taxon>Bacteroides</taxon>
    </lineage>
</organism>
<evidence type="ECO:0000259" key="2">
    <source>
        <dbReference type="Pfam" id="PF13568"/>
    </source>
</evidence>